<sequence>MQRKLLETREYLNQYLEISDSDFETTTDKAEMTYVCISKISKLLTLTDELSEELSALMVVDESKIDDSILSNLTKAKLATIKSCIQVFRSNNWDRKVSQVNDDDFIKIGKTSLDLRKEFRKKLNFPLYTLEWSIEKIYVIAAVDLTKGTPIYNMPVEYEGFPLLIDYGTFKLSSYEAYHRSQQEPV</sequence>
<dbReference type="EMBL" id="QKYT01000081">
    <property type="protein sequence ID" value="RIA94408.1"/>
    <property type="molecule type" value="Genomic_DNA"/>
</dbReference>
<dbReference type="Proteomes" id="UP000265703">
    <property type="component" value="Unassembled WGS sequence"/>
</dbReference>
<dbReference type="OrthoDB" id="2436695at2759"/>
<accession>A0A397T836</accession>
<gene>
    <name evidence="1" type="ORF">C1645_818027</name>
</gene>
<reference evidence="1 2" key="1">
    <citation type="submission" date="2018-06" db="EMBL/GenBank/DDBJ databases">
        <title>Comparative genomics reveals the genomic features of Rhizophagus irregularis, R. cerebriforme, R. diaphanum and Gigaspora rosea, and their symbiotic lifestyle signature.</title>
        <authorList>
            <person name="Morin E."/>
            <person name="San Clemente H."/>
            <person name="Chen E.C.H."/>
            <person name="De La Providencia I."/>
            <person name="Hainaut M."/>
            <person name="Kuo A."/>
            <person name="Kohler A."/>
            <person name="Murat C."/>
            <person name="Tang N."/>
            <person name="Roy S."/>
            <person name="Loubradou J."/>
            <person name="Henrissat B."/>
            <person name="Grigoriev I.V."/>
            <person name="Corradi N."/>
            <person name="Roux C."/>
            <person name="Martin F.M."/>
        </authorList>
    </citation>
    <scope>NUCLEOTIDE SEQUENCE [LARGE SCALE GENOMIC DNA]</scope>
    <source>
        <strain evidence="1 2">DAOM 227022</strain>
    </source>
</reference>
<name>A0A397T836_9GLOM</name>
<evidence type="ECO:0000313" key="1">
    <source>
        <dbReference type="EMBL" id="RIA94408.1"/>
    </source>
</evidence>
<evidence type="ECO:0000313" key="2">
    <source>
        <dbReference type="Proteomes" id="UP000265703"/>
    </source>
</evidence>
<proteinExistence type="predicted"/>
<comment type="caution">
    <text evidence="1">The sequence shown here is derived from an EMBL/GenBank/DDBJ whole genome shotgun (WGS) entry which is preliminary data.</text>
</comment>
<keyword evidence="2" id="KW-1185">Reference proteome</keyword>
<organism evidence="1 2">
    <name type="scientific">Glomus cerebriforme</name>
    <dbReference type="NCBI Taxonomy" id="658196"/>
    <lineage>
        <taxon>Eukaryota</taxon>
        <taxon>Fungi</taxon>
        <taxon>Fungi incertae sedis</taxon>
        <taxon>Mucoromycota</taxon>
        <taxon>Glomeromycotina</taxon>
        <taxon>Glomeromycetes</taxon>
        <taxon>Glomerales</taxon>
        <taxon>Glomeraceae</taxon>
        <taxon>Glomus</taxon>
    </lineage>
</organism>
<protein>
    <submittedName>
        <fullName evidence="1">Uncharacterized protein</fullName>
    </submittedName>
</protein>
<dbReference type="AlphaFoldDB" id="A0A397T836"/>